<proteinExistence type="predicted"/>
<reference evidence="1" key="1">
    <citation type="journal article" date="2015" name="Nature">
        <title>Complex archaea that bridge the gap between prokaryotes and eukaryotes.</title>
        <authorList>
            <person name="Spang A."/>
            <person name="Saw J.H."/>
            <person name="Jorgensen S.L."/>
            <person name="Zaremba-Niedzwiedzka K."/>
            <person name="Martijn J."/>
            <person name="Lind A.E."/>
            <person name="van Eijk R."/>
            <person name="Schleper C."/>
            <person name="Guy L."/>
            <person name="Ettema T.J."/>
        </authorList>
    </citation>
    <scope>NUCLEOTIDE SEQUENCE</scope>
</reference>
<gene>
    <name evidence="1" type="ORF">LCGC14_0375220</name>
</gene>
<organism evidence="1">
    <name type="scientific">marine sediment metagenome</name>
    <dbReference type="NCBI Taxonomy" id="412755"/>
    <lineage>
        <taxon>unclassified sequences</taxon>
        <taxon>metagenomes</taxon>
        <taxon>ecological metagenomes</taxon>
    </lineage>
</organism>
<dbReference type="EMBL" id="LAZR01000301">
    <property type="protein sequence ID" value="KKN75965.1"/>
    <property type="molecule type" value="Genomic_DNA"/>
</dbReference>
<evidence type="ECO:0000313" key="1">
    <source>
        <dbReference type="EMBL" id="KKN75965.1"/>
    </source>
</evidence>
<comment type="caution">
    <text evidence="1">The sequence shown here is derived from an EMBL/GenBank/DDBJ whole genome shotgun (WGS) entry which is preliminary data.</text>
</comment>
<accession>A0A0F9T411</accession>
<dbReference type="AlphaFoldDB" id="A0A0F9T411"/>
<name>A0A0F9T411_9ZZZZ</name>
<protein>
    <submittedName>
        <fullName evidence="1">Uncharacterized protein</fullName>
    </submittedName>
</protein>
<sequence length="80" mass="9134">MTTKNTNNTHIMYTPLWDLHTHDPQAAKFAEACCNDNTLVELRAASVVADETDCHNWDITPRQWRNAVDTAIAHLETVER</sequence>